<dbReference type="Pfam" id="PF04082">
    <property type="entry name" value="Fungal_trans"/>
    <property type="match status" value="1"/>
</dbReference>
<dbReference type="OrthoDB" id="3266505at2759"/>
<dbReference type="GO" id="GO:0006351">
    <property type="term" value="P:DNA-templated transcription"/>
    <property type="evidence" value="ECO:0007669"/>
    <property type="project" value="InterPro"/>
</dbReference>
<dbReference type="RefSeq" id="XP_016225341.1">
    <property type="nucleotide sequence ID" value="XM_016369553.1"/>
</dbReference>
<evidence type="ECO:0000256" key="1">
    <source>
        <dbReference type="ARBA" id="ARBA00022723"/>
    </source>
</evidence>
<dbReference type="Gene3D" id="4.10.240.10">
    <property type="entry name" value="Zn(2)-C6 fungal-type DNA-binding domain"/>
    <property type="match status" value="1"/>
</dbReference>
<dbReference type="Pfam" id="PF00172">
    <property type="entry name" value="Zn_clus"/>
    <property type="match status" value="1"/>
</dbReference>
<evidence type="ECO:0000256" key="4">
    <source>
        <dbReference type="ARBA" id="ARBA00023163"/>
    </source>
</evidence>
<dbReference type="InterPro" id="IPR001138">
    <property type="entry name" value="Zn2Cys6_DnaBD"/>
</dbReference>
<dbReference type="OMA" id="FRACKHC"/>
<dbReference type="CDD" id="cd12148">
    <property type="entry name" value="fungal_TF_MHR"/>
    <property type="match status" value="1"/>
</dbReference>
<dbReference type="AlphaFoldDB" id="A0A0D1ZGF9"/>
<evidence type="ECO:0000256" key="5">
    <source>
        <dbReference type="ARBA" id="ARBA00023242"/>
    </source>
</evidence>
<dbReference type="GO" id="GO:0000981">
    <property type="term" value="F:DNA-binding transcription factor activity, RNA polymerase II-specific"/>
    <property type="evidence" value="ECO:0007669"/>
    <property type="project" value="InterPro"/>
</dbReference>
<evidence type="ECO:0000313" key="7">
    <source>
        <dbReference type="EMBL" id="KIV93767.1"/>
    </source>
</evidence>
<dbReference type="InterPro" id="IPR036864">
    <property type="entry name" value="Zn2-C6_fun-type_DNA-bd_sf"/>
</dbReference>
<keyword evidence="8" id="KW-1185">Reference proteome</keyword>
<organism evidence="7 8">
    <name type="scientific">Exophiala mesophila</name>
    <name type="common">Black yeast-like fungus</name>
    <dbReference type="NCBI Taxonomy" id="212818"/>
    <lineage>
        <taxon>Eukaryota</taxon>
        <taxon>Fungi</taxon>
        <taxon>Dikarya</taxon>
        <taxon>Ascomycota</taxon>
        <taxon>Pezizomycotina</taxon>
        <taxon>Eurotiomycetes</taxon>
        <taxon>Chaetothyriomycetidae</taxon>
        <taxon>Chaetothyriales</taxon>
        <taxon>Herpotrichiellaceae</taxon>
        <taxon>Exophiala</taxon>
    </lineage>
</organism>
<reference evidence="7 8" key="1">
    <citation type="submission" date="2015-01" db="EMBL/GenBank/DDBJ databases">
        <title>The Genome Sequence of Exophiala mesophila CBS40295.</title>
        <authorList>
            <consortium name="The Broad Institute Genomics Platform"/>
            <person name="Cuomo C."/>
            <person name="de Hoog S."/>
            <person name="Gorbushina A."/>
            <person name="Stielow B."/>
            <person name="Teixiera M."/>
            <person name="Abouelleil A."/>
            <person name="Chapman S.B."/>
            <person name="Priest M."/>
            <person name="Young S.K."/>
            <person name="Wortman J."/>
            <person name="Nusbaum C."/>
            <person name="Birren B."/>
        </authorList>
    </citation>
    <scope>NUCLEOTIDE SEQUENCE [LARGE SCALE GENOMIC DNA]</scope>
    <source>
        <strain evidence="7 8">CBS 40295</strain>
    </source>
</reference>
<proteinExistence type="predicted"/>
<evidence type="ECO:0000256" key="3">
    <source>
        <dbReference type="ARBA" id="ARBA00023125"/>
    </source>
</evidence>
<dbReference type="HOGENOM" id="CLU_023457_0_0_1"/>
<dbReference type="InterPro" id="IPR050987">
    <property type="entry name" value="AtrR-like"/>
</dbReference>
<keyword evidence="3" id="KW-0238">DNA-binding</keyword>
<dbReference type="SMART" id="SM00906">
    <property type="entry name" value="Fungal_trans"/>
    <property type="match status" value="1"/>
</dbReference>
<name>A0A0D1ZGF9_EXOME</name>
<dbReference type="EMBL" id="KN847522">
    <property type="protein sequence ID" value="KIV93767.1"/>
    <property type="molecule type" value="Genomic_DNA"/>
</dbReference>
<dbReference type="GO" id="GO:0008270">
    <property type="term" value="F:zinc ion binding"/>
    <property type="evidence" value="ECO:0007669"/>
    <property type="project" value="InterPro"/>
</dbReference>
<evidence type="ECO:0000256" key="2">
    <source>
        <dbReference type="ARBA" id="ARBA00023015"/>
    </source>
</evidence>
<keyword evidence="5" id="KW-0539">Nucleus</keyword>
<evidence type="ECO:0000313" key="8">
    <source>
        <dbReference type="Proteomes" id="UP000054302"/>
    </source>
</evidence>
<dbReference type="PROSITE" id="PS50048">
    <property type="entry name" value="ZN2_CY6_FUNGAL_2"/>
    <property type="match status" value="1"/>
</dbReference>
<sequence length="697" mass="78323">MSTSSPKKRFRAKVPPEKRKRIAQACTECRKRKRKCRQQESGICVQCQENQTECHSEAISREIEVPFTDGRSISKWRVPPAAQQYIEDEVKQLHPGMHVPFEVIRSAALAMEKYRVVEDVADTVAAPPEPQYPLNEGFLDHFSKQISQAVGRPIESPTPTGSLHGFDDHHELLSELLTQLPLWPKADTLISAFFHYGESNWYYCDQERFRKRLDSIYQHGIQSSEATPEFVCLTLMALAMGSHFQHLPTLSRSYLQNMPDDDNRLPGRRYFEAAQQLLPYIMQHISIESVQSTVLMALFLLPVGQRKSNYTLIGLSLRMAMALSLHRRTFDTTPLAEESRRVFWTVWCLEKRLSLVWRAPDMLREREITAPMPAHHVSLDSSNPQKLVRLRAFVDLTKIQSYAAQISTSEADIGEILKIEERLQIWNQSLPDSLRSYDPDHMRATIHLQVMYNLIWMELGRAPLLSLVKQAIDHQLADSPTSADKRQRQQRRLAELCASSAHTVLRLVQSLRQVGRLAAFSYSDFHACSSAVVLILVDSLLHPRLGVADAVGVGIETLEMLAFGNEYAQRGVTLVKRFCKMVGEVTPGRVGTDTDAPGRQTSDRLVKRTASAASLSTEDTSLGPGLPIVDVANSEQSAWSVNDVSYAGSSCINHSYEEADFAALEAIMGPGSDLWTDDQNVEDLCFFGFSGVGPGIL</sequence>
<gene>
    <name evidence="7" type="ORF">PV10_04958</name>
</gene>
<evidence type="ECO:0000259" key="6">
    <source>
        <dbReference type="PROSITE" id="PS50048"/>
    </source>
</evidence>
<feature type="domain" description="Zn(2)-C6 fungal-type" evidence="6">
    <location>
        <begin position="25"/>
        <end position="54"/>
    </location>
</feature>
<keyword evidence="2" id="KW-0805">Transcription regulation</keyword>
<keyword evidence="4" id="KW-0804">Transcription</keyword>
<dbReference type="GeneID" id="27322803"/>
<dbReference type="SMART" id="SM00066">
    <property type="entry name" value="GAL4"/>
    <property type="match status" value="1"/>
</dbReference>
<dbReference type="STRING" id="212818.A0A0D1ZGF9"/>
<dbReference type="InterPro" id="IPR007219">
    <property type="entry name" value="XnlR_reg_dom"/>
</dbReference>
<keyword evidence="1" id="KW-0479">Metal-binding</keyword>
<dbReference type="PANTHER" id="PTHR46910:SF23">
    <property type="entry name" value="THIAMINE REPRESSIBLE GENES REGULATORY PROTEIN THI1"/>
    <property type="match status" value="1"/>
</dbReference>
<dbReference type="Proteomes" id="UP000054302">
    <property type="component" value="Unassembled WGS sequence"/>
</dbReference>
<dbReference type="GO" id="GO:0003677">
    <property type="term" value="F:DNA binding"/>
    <property type="evidence" value="ECO:0007669"/>
    <property type="project" value="UniProtKB-KW"/>
</dbReference>
<dbReference type="PANTHER" id="PTHR46910">
    <property type="entry name" value="TRANSCRIPTION FACTOR PDR1"/>
    <property type="match status" value="1"/>
</dbReference>
<dbReference type="CDD" id="cd00067">
    <property type="entry name" value="GAL4"/>
    <property type="match status" value="1"/>
</dbReference>
<dbReference type="VEuPathDB" id="FungiDB:PV10_04958"/>
<dbReference type="SUPFAM" id="SSF57701">
    <property type="entry name" value="Zn2/Cys6 DNA-binding domain"/>
    <property type="match status" value="1"/>
</dbReference>
<dbReference type="PROSITE" id="PS00463">
    <property type="entry name" value="ZN2_CY6_FUNGAL_1"/>
    <property type="match status" value="1"/>
</dbReference>
<accession>A0A0D1ZGF9</accession>
<protein>
    <recommendedName>
        <fullName evidence="6">Zn(2)-C6 fungal-type domain-containing protein</fullName>
    </recommendedName>
</protein>